<reference evidence="3 4" key="1">
    <citation type="submission" date="2019-04" db="EMBL/GenBank/DDBJ databases">
        <authorList>
            <person name="Feng G."/>
            <person name="Zhang J."/>
            <person name="Zhu H."/>
        </authorList>
    </citation>
    <scope>NUCLEOTIDE SEQUENCE [LARGE SCALE GENOMIC DNA]</scope>
    <source>
        <strain evidence="3 4">9PBR-1</strain>
    </source>
</reference>
<dbReference type="OrthoDB" id="882451at2"/>
<dbReference type="EMBL" id="SRMB01000005">
    <property type="protein sequence ID" value="TGE22802.1"/>
    <property type="molecule type" value="Genomic_DNA"/>
</dbReference>
<evidence type="ECO:0000256" key="2">
    <source>
        <dbReference type="SAM" id="MobiDB-lite"/>
    </source>
</evidence>
<proteinExistence type="predicted"/>
<organism evidence="3 4">
    <name type="scientific">Hymenobacter metallicola</name>
    <dbReference type="NCBI Taxonomy" id="2563114"/>
    <lineage>
        <taxon>Bacteria</taxon>
        <taxon>Pseudomonadati</taxon>
        <taxon>Bacteroidota</taxon>
        <taxon>Cytophagia</taxon>
        <taxon>Cytophagales</taxon>
        <taxon>Hymenobacteraceae</taxon>
        <taxon>Hymenobacter</taxon>
    </lineage>
</organism>
<keyword evidence="1" id="KW-0175">Coiled coil</keyword>
<dbReference type="InterPro" id="IPR036388">
    <property type="entry name" value="WH-like_DNA-bd_sf"/>
</dbReference>
<sequence length="349" mass="37759">MSAQRFLHADGPTALPSLTIPTTRPMLPIRQHLKTSPLKPGPKAVLMEVCELHENGKKGACFISNTELAKSLGISLKTATRTIQALVAGGLLTSRVVEAEANRRYLAPTAPVRACYMGGDIAAQLLAASNLTIVRSSDDEELTIVKSESDYSQNGTVTIVKNDPDYSQNASRVYGDNQDKHSTSKEEVEALRATLAAAEKKIEALQNENATLTASLETVTHQRDQLRHTLKAQPTTGNTRGAGPAAPAADPHKVPFAQSRHATPEGFAKLATALNYGAASYAHYRPQMLVKAGDELRDEKGWQNFVQRYLTNDANSETGLVTKVAKTQPSAAGRDYAAQQQQQLQKDYL</sequence>
<dbReference type="RefSeq" id="WP_135397553.1">
    <property type="nucleotide sequence ID" value="NZ_SRMB01000005.1"/>
</dbReference>
<evidence type="ECO:0000313" key="4">
    <source>
        <dbReference type="Proteomes" id="UP000298471"/>
    </source>
</evidence>
<dbReference type="Proteomes" id="UP000298471">
    <property type="component" value="Unassembled WGS sequence"/>
</dbReference>
<protein>
    <submittedName>
        <fullName evidence="3">Uncharacterized protein</fullName>
    </submittedName>
</protein>
<evidence type="ECO:0000256" key="1">
    <source>
        <dbReference type="SAM" id="Coils"/>
    </source>
</evidence>
<dbReference type="Gene3D" id="1.10.10.10">
    <property type="entry name" value="Winged helix-like DNA-binding domain superfamily/Winged helix DNA-binding domain"/>
    <property type="match status" value="1"/>
</dbReference>
<keyword evidence="4" id="KW-1185">Reference proteome</keyword>
<feature type="coiled-coil region" evidence="1">
    <location>
        <begin position="181"/>
        <end position="222"/>
    </location>
</feature>
<accession>A0A4Z0Q256</accession>
<feature type="compositionally biased region" description="Low complexity" evidence="2">
    <location>
        <begin position="339"/>
        <end position="349"/>
    </location>
</feature>
<name>A0A4Z0Q256_9BACT</name>
<dbReference type="InterPro" id="IPR036390">
    <property type="entry name" value="WH_DNA-bd_sf"/>
</dbReference>
<dbReference type="Pfam" id="PF13730">
    <property type="entry name" value="HTH_36"/>
    <property type="match status" value="1"/>
</dbReference>
<evidence type="ECO:0000313" key="3">
    <source>
        <dbReference type="EMBL" id="TGE22802.1"/>
    </source>
</evidence>
<dbReference type="AlphaFoldDB" id="A0A4Z0Q256"/>
<gene>
    <name evidence="3" type="ORF">E5K02_20775</name>
</gene>
<feature type="region of interest" description="Disordered" evidence="2">
    <location>
        <begin position="328"/>
        <end position="349"/>
    </location>
</feature>
<dbReference type="SUPFAM" id="SSF46785">
    <property type="entry name" value="Winged helix' DNA-binding domain"/>
    <property type="match status" value="1"/>
</dbReference>
<comment type="caution">
    <text evidence="3">The sequence shown here is derived from an EMBL/GenBank/DDBJ whole genome shotgun (WGS) entry which is preliminary data.</text>
</comment>